<feature type="compositionally biased region" description="Pro residues" evidence="1">
    <location>
        <begin position="79"/>
        <end position="88"/>
    </location>
</feature>
<proteinExistence type="predicted"/>
<feature type="chain" id="PRO_5028954116" evidence="2">
    <location>
        <begin position="19"/>
        <end position="122"/>
    </location>
</feature>
<feature type="compositionally biased region" description="Low complexity" evidence="1">
    <location>
        <begin position="89"/>
        <end position="99"/>
    </location>
</feature>
<dbReference type="PROSITE" id="PS51257">
    <property type="entry name" value="PROKAR_LIPOPROTEIN"/>
    <property type="match status" value="1"/>
</dbReference>
<accession>A0A7E4VH47</accession>
<dbReference type="Proteomes" id="UP000492821">
    <property type="component" value="Unassembled WGS sequence"/>
</dbReference>
<evidence type="ECO:0000256" key="1">
    <source>
        <dbReference type="SAM" id="MobiDB-lite"/>
    </source>
</evidence>
<feature type="signal peptide" evidence="2">
    <location>
        <begin position="1"/>
        <end position="18"/>
    </location>
</feature>
<keyword evidence="3" id="KW-1185">Reference proteome</keyword>
<dbReference type="WBParaSite" id="Pan_g20836.t1">
    <property type="protein sequence ID" value="Pan_g20836.t1"/>
    <property type="gene ID" value="Pan_g20836"/>
</dbReference>
<sequence length="122" mass="11667">MVSKILVVVCALAHVTFACIGGGSGGGCCPQAAPSCGQAPRCPGPSSYVAPPSFGGYAVAPAAAASYAQAPPSYAAAPPPYAQAPPPAASYASGPAPASYVPPPPSGNSYAAPASSNYVKGK</sequence>
<organism evidence="3 4">
    <name type="scientific">Panagrellus redivivus</name>
    <name type="common">Microworm</name>
    <dbReference type="NCBI Taxonomy" id="6233"/>
    <lineage>
        <taxon>Eukaryota</taxon>
        <taxon>Metazoa</taxon>
        <taxon>Ecdysozoa</taxon>
        <taxon>Nematoda</taxon>
        <taxon>Chromadorea</taxon>
        <taxon>Rhabditida</taxon>
        <taxon>Tylenchina</taxon>
        <taxon>Panagrolaimomorpha</taxon>
        <taxon>Panagrolaimoidea</taxon>
        <taxon>Panagrolaimidae</taxon>
        <taxon>Panagrellus</taxon>
    </lineage>
</organism>
<evidence type="ECO:0000313" key="4">
    <source>
        <dbReference type="WBParaSite" id="Pan_g20836.t1"/>
    </source>
</evidence>
<dbReference type="AlphaFoldDB" id="A0A7E4VH47"/>
<reference evidence="4" key="2">
    <citation type="submission" date="2020-10" db="UniProtKB">
        <authorList>
            <consortium name="WormBaseParasite"/>
        </authorList>
    </citation>
    <scope>IDENTIFICATION</scope>
</reference>
<protein>
    <submittedName>
        <fullName evidence="4">VM domain-containing protein</fullName>
    </submittedName>
</protein>
<feature type="region of interest" description="Disordered" evidence="1">
    <location>
        <begin position="79"/>
        <end position="99"/>
    </location>
</feature>
<reference evidence="3" key="1">
    <citation type="journal article" date="2013" name="Genetics">
        <title>The draft genome and transcriptome of Panagrellus redivivus are shaped by the harsh demands of a free-living lifestyle.</title>
        <authorList>
            <person name="Srinivasan J."/>
            <person name="Dillman A.R."/>
            <person name="Macchietto M.G."/>
            <person name="Heikkinen L."/>
            <person name="Lakso M."/>
            <person name="Fracchia K.M."/>
            <person name="Antoshechkin I."/>
            <person name="Mortazavi A."/>
            <person name="Wong G."/>
            <person name="Sternberg P.W."/>
        </authorList>
    </citation>
    <scope>NUCLEOTIDE SEQUENCE [LARGE SCALE GENOMIC DNA]</scope>
    <source>
        <strain evidence="3">MT8872</strain>
    </source>
</reference>
<name>A0A7E4VH47_PANRE</name>
<evidence type="ECO:0000256" key="2">
    <source>
        <dbReference type="SAM" id="SignalP"/>
    </source>
</evidence>
<keyword evidence="2" id="KW-0732">Signal</keyword>
<evidence type="ECO:0000313" key="3">
    <source>
        <dbReference type="Proteomes" id="UP000492821"/>
    </source>
</evidence>